<evidence type="ECO:0000256" key="8">
    <source>
        <dbReference type="RuleBase" id="RU364068"/>
    </source>
</evidence>
<comment type="catalytic activity">
    <reaction evidence="1 8">
        <text>a myo-inositol phosphate + H2O = myo-inositol + phosphate</text>
        <dbReference type="Rhea" id="RHEA:24056"/>
        <dbReference type="ChEBI" id="CHEBI:15377"/>
        <dbReference type="ChEBI" id="CHEBI:17268"/>
        <dbReference type="ChEBI" id="CHEBI:43474"/>
        <dbReference type="ChEBI" id="CHEBI:84139"/>
        <dbReference type="EC" id="3.1.3.25"/>
    </reaction>
</comment>
<evidence type="ECO:0000256" key="7">
    <source>
        <dbReference type="PIRSR" id="PIRSR600760-2"/>
    </source>
</evidence>
<dbReference type="CDD" id="cd01639">
    <property type="entry name" value="IMPase"/>
    <property type="match status" value="1"/>
</dbReference>
<dbReference type="PANTHER" id="PTHR20854">
    <property type="entry name" value="INOSITOL MONOPHOSPHATASE"/>
    <property type="match status" value="1"/>
</dbReference>
<proteinExistence type="inferred from homology"/>
<dbReference type="RefSeq" id="WP_199720355.1">
    <property type="nucleotide sequence ID" value="NZ_RJKN01000011.1"/>
</dbReference>
<dbReference type="FunCoup" id="A0A3N1G8U5">
    <property type="interactions" value="266"/>
</dbReference>
<dbReference type="InterPro" id="IPR000760">
    <property type="entry name" value="Inositol_monophosphatase-like"/>
</dbReference>
<evidence type="ECO:0000256" key="2">
    <source>
        <dbReference type="ARBA" id="ARBA00001946"/>
    </source>
</evidence>
<dbReference type="GO" id="GO:0006020">
    <property type="term" value="P:inositol metabolic process"/>
    <property type="evidence" value="ECO:0007669"/>
    <property type="project" value="TreeGrafter"/>
</dbReference>
<dbReference type="InterPro" id="IPR020583">
    <property type="entry name" value="Inositol_monoP_metal-BS"/>
</dbReference>
<feature type="binding site" evidence="7">
    <location>
        <position position="96"/>
    </location>
    <ligand>
        <name>Mg(2+)</name>
        <dbReference type="ChEBI" id="CHEBI:18420"/>
        <label>1</label>
        <note>catalytic</note>
    </ligand>
</feature>
<evidence type="ECO:0000256" key="1">
    <source>
        <dbReference type="ARBA" id="ARBA00001033"/>
    </source>
</evidence>
<gene>
    <name evidence="9" type="ORF">EDC03_3298</name>
</gene>
<dbReference type="GO" id="GO:0008934">
    <property type="term" value="F:inositol monophosphate 1-phosphatase activity"/>
    <property type="evidence" value="ECO:0007669"/>
    <property type="project" value="InterPro"/>
</dbReference>
<dbReference type="EC" id="3.1.3.25" evidence="8"/>
<evidence type="ECO:0000256" key="6">
    <source>
        <dbReference type="ARBA" id="ARBA00022842"/>
    </source>
</evidence>
<reference evidence="9 10" key="1">
    <citation type="journal article" date="2015" name="Stand. Genomic Sci.">
        <title>Genomic Encyclopedia of Bacterial and Archaeal Type Strains, Phase III: the genomes of soil and plant-associated and newly described type strains.</title>
        <authorList>
            <person name="Whitman W.B."/>
            <person name="Woyke T."/>
            <person name="Klenk H.P."/>
            <person name="Zhou Y."/>
            <person name="Lilburn T.G."/>
            <person name="Beck B.J."/>
            <person name="De Vos P."/>
            <person name="Vandamme P."/>
            <person name="Eisen J.A."/>
            <person name="Garrity G."/>
            <person name="Hugenholtz P."/>
            <person name="Kyrpides N.C."/>
        </authorList>
    </citation>
    <scope>NUCLEOTIDE SEQUENCE [LARGE SCALE GENOMIC DNA]</scope>
    <source>
        <strain evidence="9 10">CECT 7306</strain>
    </source>
</reference>
<keyword evidence="4 7" id="KW-0479">Metal-binding</keyword>
<dbReference type="InParanoid" id="A0A3N1G8U5"/>
<evidence type="ECO:0000313" key="10">
    <source>
        <dbReference type="Proteomes" id="UP000276232"/>
    </source>
</evidence>
<dbReference type="PROSITE" id="PS00629">
    <property type="entry name" value="IMP_1"/>
    <property type="match status" value="1"/>
</dbReference>
<evidence type="ECO:0000256" key="3">
    <source>
        <dbReference type="ARBA" id="ARBA00009759"/>
    </source>
</evidence>
<organism evidence="9 10">
    <name type="scientific">Pseudokineococcus lusitanus</name>
    <dbReference type="NCBI Taxonomy" id="763993"/>
    <lineage>
        <taxon>Bacteria</taxon>
        <taxon>Bacillati</taxon>
        <taxon>Actinomycetota</taxon>
        <taxon>Actinomycetes</taxon>
        <taxon>Kineosporiales</taxon>
        <taxon>Kineosporiaceae</taxon>
        <taxon>Pseudokineococcus</taxon>
    </lineage>
</organism>
<protein>
    <recommendedName>
        <fullName evidence="8">Inositol-1-monophosphatase</fullName>
        <ecNumber evidence="8">3.1.3.25</ecNumber>
    </recommendedName>
</protein>
<feature type="binding site" evidence="7">
    <location>
        <position position="99"/>
    </location>
    <ligand>
        <name>Mg(2+)</name>
        <dbReference type="ChEBI" id="CHEBI:18420"/>
        <label>1</label>
        <note>catalytic</note>
    </ligand>
</feature>
<dbReference type="GO" id="GO:0046872">
    <property type="term" value="F:metal ion binding"/>
    <property type="evidence" value="ECO:0007669"/>
    <property type="project" value="UniProtKB-KW"/>
</dbReference>
<dbReference type="PRINTS" id="PR00377">
    <property type="entry name" value="IMPHPHTASES"/>
</dbReference>
<dbReference type="Gene3D" id="3.40.190.80">
    <property type="match status" value="1"/>
</dbReference>
<comment type="caution">
    <text evidence="9">The sequence shown here is derived from an EMBL/GenBank/DDBJ whole genome shotgun (WGS) entry which is preliminary data.</text>
</comment>
<dbReference type="InterPro" id="IPR020550">
    <property type="entry name" value="Inositol_monophosphatase_CS"/>
</dbReference>
<dbReference type="Pfam" id="PF00459">
    <property type="entry name" value="Inositol_P"/>
    <property type="match status" value="1"/>
</dbReference>
<evidence type="ECO:0000313" key="9">
    <source>
        <dbReference type="EMBL" id="ROP26661.1"/>
    </source>
</evidence>
<feature type="binding site" evidence="7">
    <location>
        <position position="98"/>
    </location>
    <ligand>
        <name>Mg(2+)</name>
        <dbReference type="ChEBI" id="CHEBI:18420"/>
        <label>1</label>
        <note>catalytic</note>
    </ligand>
</feature>
<comment type="similarity">
    <text evidence="3 8">Belongs to the inositol monophosphatase superfamily.</text>
</comment>
<feature type="binding site" evidence="7">
    <location>
        <position position="235"/>
    </location>
    <ligand>
        <name>Mg(2+)</name>
        <dbReference type="ChEBI" id="CHEBI:18420"/>
        <label>1</label>
        <note>catalytic</note>
    </ligand>
</feature>
<dbReference type="Proteomes" id="UP000276232">
    <property type="component" value="Unassembled WGS sequence"/>
</dbReference>
<keyword evidence="6 7" id="KW-0460">Magnesium</keyword>
<evidence type="ECO:0000256" key="5">
    <source>
        <dbReference type="ARBA" id="ARBA00022801"/>
    </source>
</evidence>
<dbReference type="EMBL" id="RJKN01000011">
    <property type="protein sequence ID" value="ROP26661.1"/>
    <property type="molecule type" value="Genomic_DNA"/>
</dbReference>
<dbReference type="PANTHER" id="PTHR20854:SF4">
    <property type="entry name" value="INOSITOL-1-MONOPHOSPHATASE-RELATED"/>
    <property type="match status" value="1"/>
</dbReference>
<name>A0A3N1G8U5_9ACTN</name>
<comment type="cofactor">
    <cofactor evidence="2 7 8">
        <name>Mg(2+)</name>
        <dbReference type="ChEBI" id="CHEBI:18420"/>
    </cofactor>
</comment>
<accession>A0A3N1G8U5</accession>
<dbReference type="Gene3D" id="3.30.540.10">
    <property type="entry name" value="Fructose-1,6-Bisphosphatase, subunit A, domain 1"/>
    <property type="match status" value="1"/>
</dbReference>
<feature type="binding site" evidence="7">
    <location>
        <position position="80"/>
    </location>
    <ligand>
        <name>Mg(2+)</name>
        <dbReference type="ChEBI" id="CHEBI:18420"/>
        <label>1</label>
        <note>catalytic</note>
    </ligand>
</feature>
<keyword evidence="5 8" id="KW-0378">Hydrolase</keyword>
<dbReference type="AlphaFoldDB" id="A0A3N1G8U5"/>
<evidence type="ECO:0000256" key="4">
    <source>
        <dbReference type="ARBA" id="ARBA00022723"/>
    </source>
</evidence>
<dbReference type="InterPro" id="IPR033942">
    <property type="entry name" value="IMPase"/>
</dbReference>
<dbReference type="GO" id="GO:0046854">
    <property type="term" value="P:phosphatidylinositol phosphate biosynthetic process"/>
    <property type="evidence" value="ECO:0007669"/>
    <property type="project" value="InterPro"/>
</dbReference>
<sequence length="291" mass="29775">MSAATTALPGPEELATLLDLAERVARAAGELLATQRPADLGVQSTKSSATDVVTAMDTASEALLLRLLRAERPDDGVLGEEGGASGGTSGVTWVVDPLDGTVNYFYGLPTYAVSVAAVVGDGPPGERPDPRTWTALVGCVHDPVSGRTWTASRGGGARLDGAPLRGPAEVPLDRALVGTGFGYTPQRRAAQARVVADVLPRVRDLRRAGVASLDLCALATGWLDAYYERGLQPWDHAAGALVAAEAGAVVRGLAPGSAPSEEFCLAAAPALVAELGDVLVALDPLAEEPAP</sequence>
<dbReference type="GO" id="GO:0007165">
    <property type="term" value="P:signal transduction"/>
    <property type="evidence" value="ECO:0007669"/>
    <property type="project" value="TreeGrafter"/>
</dbReference>
<dbReference type="PROSITE" id="PS00630">
    <property type="entry name" value="IMP_2"/>
    <property type="match status" value="1"/>
</dbReference>
<dbReference type="SUPFAM" id="SSF56655">
    <property type="entry name" value="Carbohydrate phosphatase"/>
    <property type="match status" value="1"/>
</dbReference>
<keyword evidence="10" id="KW-1185">Reference proteome</keyword>